<evidence type="ECO:0000259" key="1">
    <source>
        <dbReference type="SMART" id="SM00014"/>
    </source>
</evidence>
<dbReference type="Pfam" id="PF01569">
    <property type="entry name" value="PAP2"/>
    <property type="match status" value="1"/>
</dbReference>
<sequence>MKSKTIFLIATIFFLHFGMAESQTLDARWLHAINTHTTPFLNSSSTFLSNTTPYVSVGLPVVLLGVGYLSNDESLTEGGWYMGSSLVISSFFTLATKYAVDRPRPYVSYPGYIHPRGLEGSPSFPSGHTSLAFSTATSLSMYCPKWYVIVPSFTWAAAVGYSRMNEGVHYPSDVLVGAVFGAGSAWLTFKLNKWLNKPVQRVSHHTLRWFHHADK</sequence>
<accession>A0A7W5DU85</accession>
<dbReference type="Proteomes" id="UP000544222">
    <property type="component" value="Unassembled WGS sequence"/>
</dbReference>
<dbReference type="SMART" id="SM00014">
    <property type="entry name" value="acidPPc"/>
    <property type="match status" value="1"/>
</dbReference>
<reference evidence="2 3" key="1">
    <citation type="submission" date="2020-08" db="EMBL/GenBank/DDBJ databases">
        <title>Genomic Encyclopedia of Type Strains, Phase IV (KMG-IV): sequencing the most valuable type-strain genomes for metagenomic binning, comparative biology and taxonomic classification.</title>
        <authorList>
            <person name="Goeker M."/>
        </authorList>
    </citation>
    <scope>NUCLEOTIDE SEQUENCE [LARGE SCALE GENOMIC DNA]</scope>
    <source>
        <strain evidence="2 3">DSM 27471</strain>
    </source>
</reference>
<dbReference type="SUPFAM" id="SSF48317">
    <property type="entry name" value="Acid phosphatase/Vanadium-dependent haloperoxidase"/>
    <property type="match status" value="1"/>
</dbReference>
<organism evidence="2 3">
    <name type="scientific">Microbacter margulisiae</name>
    <dbReference type="NCBI Taxonomy" id="1350067"/>
    <lineage>
        <taxon>Bacteria</taxon>
        <taxon>Pseudomonadati</taxon>
        <taxon>Bacteroidota</taxon>
        <taxon>Bacteroidia</taxon>
        <taxon>Bacteroidales</taxon>
        <taxon>Porphyromonadaceae</taxon>
        <taxon>Microbacter</taxon>
    </lineage>
</organism>
<dbReference type="InterPro" id="IPR036938">
    <property type="entry name" value="PAP2/HPO_sf"/>
</dbReference>
<keyword evidence="3" id="KW-1185">Reference proteome</keyword>
<dbReference type="Gene3D" id="1.20.144.10">
    <property type="entry name" value="Phosphatidic acid phosphatase type 2/haloperoxidase"/>
    <property type="match status" value="1"/>
</dbReference>
<evidence type="ECO:0000313" key="3">
    <source>
        <dbReference type="Proteomes" id="UP000544222"/>
    </source>
</evidence>
<dbReference type="AlphaFoldDB" id="A0A7W5DU85"/>
<dbReference type="PANTHER" id="PTHR14969">
    <property type="entry name" value="SPHINGOSINE-1-PHOSPHATE PHOSPHOHYDROLASE"/>
    <property type="match status" value="1"/>
</dbReference>
<dbReference type="EMBL" id="JACHYB010000002">
    <property type="protein sequence ID" value="MBB3188679.1"/>
    <property type="molecule type" value="Genomic_DNA"/>
</dbReference>
<protein>
    <submittedName>
        <fullName evidence="2">Membrane-associated phospholipid phosphatase</fullName>
    </submittedName>
</protein>
<dbReference type="RefSeq" id="WP_183414411.1">
    <property type="nucleotide sequence ID" value="NZ_JACHYB010000002.1"/>
</dbReference>
<name>A0A7W5DU85_9PORP</name>
<proteinExistence type="predicted"/>
<feature type="domain" description="Phosphatidic acid phosphatase type 2/haloperoxidase" evidence="1">
    <location>
        <begin position="77"/>
        <end position="189"/>
    </location>
</feature>
<evidence type="ECO:0000313" key="2">
    <source>
        <dbReference type="EMBL" id="MBB3188679.1"/>
    </source>
</evidence>
<gene>
    <name evidence="2" type="ORF">FHX64_002877</name>
</gene>
<dbReference type="PANTHER" id="PTHR14969:SF13">
    <property type="entry name" value="AT30094P"/>
    <property type="match status" value="1"/>
</dbReference>
<dbReference type="CDD" id="cd01610">
    <property type="entry name" value="PAP2_like"/>
    <property type="match status" value="1"/>
</dbReference>
<dbReference type="InterPro" id="IPR000326">
    <property type="entry name" value="PAP2/HPO"/>
</dbReference>
<comment type="caution">
    <text evidence="2">The sequence shown here is derived from an EMBL/GenBank/DDBJ whole genome shotgun (WGS) entry which is preliminary data.</text>
</comment>